<accession>A0A087SXY5</accession>
<organism evidence="2 3">
    <name type="scientific">Stegodyphus mimosarum</name>
    <name type="common">African social velvet spider</name>
    <dbReference type="NCBI Taxonomy" id="407821"/>
    <lineage>
        <taxon>Eukaryota</taxon>
        <taxon>Metazoa</taxon>
        <taxon>Ecdysozoa</taxon>
        <taxon>Arthropoda</taxon>
        <taxon>Chelicerata</taxon>
        <taxon>Arachnida</taxon>
        <taxon>Araneae</taxon>
        <taxon>Araneomorphae</taxon>
        <taxon>Entelegynae</taxon>
        <taxon>Eresoidea</taxon>
        <taxon>Eresidae</taxon>
        <taxon>Stegodyphus</taxon>
    </lineage>
</organism>
<feature type="non-terminal residue" evidence="2">
    <location>
        <position position="60"/>
    </location>
</feature>
<sequence>MVTFQFHRPTAAVEESKMYDRQALPLQTLSTIPERSSMMGTSSSSFSAQQQASTAKQTDV</sequence>
<dbReference type="AlphaFoldDB" id="A0A087SXY5"/>
<dbReference type="EMBL" id="KK112466">
    <property type="protein sequence ID" value="KFM57724.1"/>
    <property type="molecule type" value="Genomic_DNA"/>
</dbReference>
<proteinExistence type="predicted"/>
<name>A0A087SXY5_STEMI</name>
<evidence type="ECO:0000313" key="3">
    <source>
        <dbReference type="Proteomes" id="UP000054359"/>
    </source>
</evidence>
<gene>
    <name evidence="2" type="ORF">X975_23921</name>
</gene>
<evidence type="ECO:0000256" key="1">
    <source>
        <dbReference type="SAM" id="MobiDB-lite"/>
    </source>
</evidence>
<dbReference type="Proteomes" id="UP000054359">
    <property type="component" value="Unassembled WGS sequence"/>
</dbReference>
<keyword evidence="3" id="KW-1185">Reference proteome</keyword>
<feature type="compositionally biased region" description="Low complexity" evidence="1">
    <location>
        <begin position="36"/>
        <end position="60"/>
    </location>
</feature>
<evidence type="ECO:0000313" key="2">
    <source>
        <dbReference type="EMBL" id="KFM57724.1"/>
    </source>
</evidence>
<reference evidence="2 3" key="1">
    <citation type="submission" date="2013-11" db="EMBL/GenBank/DDBJ databases">
        <title>Genome sequencing of Stegodyphus mimosarum.</title>
        <authorList>
            <person name="Bechsgaard J."/>
        </authorList>
    </citation>
    <scope>NUCLEOTIDE SEQUENCE [LARGE SCALE GENOMIC DNA]</scope>
</reference>
<feature type="region of interest" description="Disordered" evidence="1">
    <location>
        <begin position="29"/>
        <end position="60"/>
    </location>
</feature>
<protein>
    <submittedName>
        <fullName evidence="2">Uncharacterized protein</fullName>
    </submittedName>
</protein>